<dbReference type="Proteomes" id="UP000219338">
    <property type="component" value="Unassembled WGS sequence"/>
</dbReference>
<evidence type="ECO:0000313" key="3">
    <source>
        <dbReference type="Proteomes" id="UP000219338"/>
    </source>
</evidence>
<proteinExistence type="predicted"/>
<accession>A0A284S627</accession>
<organism evidence="2 3">
    <name type="scientific">Armillaria ostoyae</name>
    <name type="common">Armillaria root rot fungus</name>
    <dbReference type="NCBI Taxonomy" id="47428"/>
    <lineage>
        <taxon>Eukaryota</taxon>
        <taxon>Fungi</taxon>
        <taxon>Dikarya</taxon>
        <taxon>Basidiomycota</taxon>
        <taxon>Agaricomycotina</taxon>
        <taxon>Agaricomycetes</taxon>
        <taxon>Agaricomycetidae</taxon>
        <taxon>Agaricales</taxon>
        <taxon>Marasmiineae</taxon>
        <taxon>Physalacriaceae</taxon>
        <taxon>Armillaria</taxon>
    </lineage>
</organism>
<protein>
    <submittedName>
        <fullName evidence="2">Uncharacterized protein</fullName>
    </submittedName>
</protein>
<evidence type="ECO:0000256" key="1">
    <source>
        <dbReference type="SAM" id="MobiDB-lite"/>
    </source>
</evidence>
<dbReference type="EMBL" id="FUEG01000035">
    <property type="protein sequence ID" value="SJL16457.1"/>
    <property type="molecule type" value="Genomic_DNA"/>
</dbReference>
<dbReference type="OrthoDB" id="10456018at2759"/>
<dbReference type="AlphaFoldDB" id="A0A284S627"/>
<sequence length="85" mass="9376">MVLQREHQMNLNGNGNTSREDKKDVAVEVVPVTLPAEEPMNVLPGQDDASDMSMRGDVTMSGAVACYTGQMFIFLVHVHTYDSFT</sequence>
<reference evidence="3" key="1">
    <citation type="journal article" date="2017" name="Nat. Ecol. Evol.">
        <title>Genome expansion and lineage-specific genetic innovations in the forest pathogenic fungi Armillaria.</title>
        <authorList>
            <person name="Sipos G."/>
            <person name="Prasanna A.N."/>
            <person name="Walter M.C."/>
            <person name="O'Connor E."/>
            <person name="Balint B."/>
            <person name="Krizsan K."/>
            <person name="Kiss B."/>
            <person name="Hess J."/>
            <person name="Varga T."/>
            <person name="Slot J."/>
            <person name="Riley R."/>
            <person name="Boka B."/>
            <person name="Rigling D."/>
            <person name="Barry K."/>
            <person name="Lee J."/>
            <person name="Mihaltcheva S."/>
            <person name="LaButti K."/>
            <person name="Lipzen A."/>
            <person name="Waldron R."/>
            <person name="Moloney N.M."/>
            <person name="Sperisen C."/>
            <person name="Kredics L."/>
            <person name="Vagvoelgyi C."/>
            <person name="Patrignani A."/>
            <person name="Fitzpatrick D."/>
            <person name="Nagy I."/>
            <person name="Doyle S."/>
            <person name="Anderson J.B."/>
            <person name="Grigoriev I.V."/>
            <person name="Gueldener U."/>
            <person name="Muensterkoetter M."/>
            <person name="Nagy L.G."/>
        </authorList>
    </citation>
    <scope>NUCLEOTIDE SEQUENCE [LARGE SCALE GENOMIC DNA]</scope>
    <source>
        <strain evidence="3">C18/9</strain>
    </source>
</reference>
<name>A0A284S627_ARMOS</name>
<evidence type="ECO:0000313" key="2">
    <source>
        <dbReference type="EMBL" id="SJL16457.1"/>
    </source>
</evidence>
<gene>
    <name evidence="2" type="ORF">ARMOST_19981</name>
</gene>
<feature type="region of interest" description="Disordered" evidence="1">
    <location>
        <begin position="1"/>
        <end position="24"/>
    </location>
</feature>
<keyword evidence="3" id="KW-1185">Reference proteome</keyword>